<evidence type="ECO:0000313" key="13">
    <source>
        <dbReference type="Proteomes" id="UP001464555"/>
    </source>
</evidence>
<dbReference type="InterPro" id="IPR013825">
    <property type="entry name" value="Topo_IA_cen_sub2"/>
</dbReference>
<comment type="caution">
    <text evidence="12">The sequence shown here is derived from an EMBL/GenBank/DDBJ whole genome shotgun (WGS) entry which is preliminary data.</text>
</comment>
<dbReference type="InterPro" id="IPR034144">
    <property type="entry name" value="TOPRIM_TopoIII"/>
</dbReference>
<dbReference type="SMART" id="SM00436">
    <property type="entry name" value="TOP1Bc"/>
    <property type="match status" value="1"/>
</dbReference>
<evidence type="ECO:0000256" key="8">
    <source>
        <dbReference type="ARBA" id="ARBA00031985"/>
    </source>
</evidence>
<dbReference type="CDD" id="cd00186">
    <property type="entry name" value="TOP1Ac"/>
    <property type="match status" value="1"/>
</dbReference>
<dbReference type="Pfam" id="PF01751">
    <property type="entry name" value="Toprim"/>
    <property type="match status" value="1"/>
</dbReference>
<dbReference type="PANTHER" id="PTHR11390:SF21">
    <property type="entry name" value="DNA TOPOISOMERASE 3-ALPHA"/>
    <property type="match status" value="1"/>
</dbReference>
<comment type="catalytic activity">
    <reaction evidence="1">
        <text>ATP-independent breakage of single-stranded DNA, followed by passage and rejoining.</text>
        <dbReference type="EC" id="5.6.2.1"/>
    </reaction>
</comment>
<dbReference type="CDD" id="cd03362">
    <property type="entry name" value="TOPRIM_TopoIA_TopoIII"/>
    <property type="match status" value="1"/>
</dbReference>
<dbReference type="EMBL" id="JBBYHR010000003">
    <property type="protein sequence ID" value="MEL1243864.1"/>
    <property type="molecule type" value="Genomic_DNA"/>
</dbReference>
<evidence type="ECO:0000259" key="11">
    <source>
        <dbReference type="PROSITE" id="PS52039"/>
    </source>
</evidence>
<dbReference type="Pfam" id="PF13342">
    <property type="entry name" value="Toprim_Crpt"/>
    <property type="match status" value="1"/>
</dbReference>
<dbReference type="InterPro" id="IPR023405">
    <property type="entry name" value="Topo_IA_core_domain"/>
</dbReference>
<dbReference type="EC" id="5.6.2.1" evidence="3"/>
<dbReference type="Gene3D" id="1.10.460.10">
    <property type="entry name" value="Topoisomerase I, domain 2"/>
    <property type="match status" value="1"/>
</dbReference>
<dbReference type="InterPro" id="IPR003602">
    <property type="entry name" value="Topo_IA_DNA-bd_dom"/>
</dbReference>
<reference evidence="12 13" key="1">
    <citation type="submission" date="2024-04" db="EMBL/GenBank/DDBJ databases">
        <title>Flavobacterium sp. DGU11 16S ribosomal RNA gene Genome sequencing and assembly.</title>
        <authorList>
            <person name="Park S."/>
        </authorList>
    </citation>
    <scope>NUCLEOTIDE SEQUENCE [LARGE SCALE GENOMIC DNA]</scope>
    <source>
        <strain evidence="12 13">DGU11</strain>
    </source>
</reference>
<name>A0ABU9HVP9_9FLAO</name>
<dbReference type="GO" id="GO:0016853">
    <property type="term" value="F:isomerase activity"/>
    <property type="evidence" value="ECO:0007669"/>
    <property type="project" value="UniProtKB-KW"/>
</dbReference>
<evidence type="ECO:0000256" key="3">
    <source>
        <dbReference type="ARBA" id="ARBA00012891"/>
    </source>
</evidence>
<dbReference type="PRINTS" id="PR00417">
    <property type="entry name" value="PRTPISMRASEI"/>
</dbReference>
<organism evidence="12 13">
    <name type="scientific">Flavobacterium arundinis</name>
    <dbReference type="NCBI Taxonomy" id="3139143"/>
    <lineage>
        <taxon>Bacteria</taxon>
        <taxon>Pseudomonadati</taxon>
        <taxon>Bacteroidota</taxon>
        <taxon>Flavobacteriia</taxon>
        <taxon>Flavobacteriales</taxon>
        <taxon>Flavobacteriaceae</taxon>
        <taxon>Flavobacterium</taxon>
    </lineage>
</organism>
<gene>
    <name evidence="12" type="ORF">AAEO56_06280</name>
</gene>
<dbReference type="InterPro" id="IPR013826">
    <property type="entry name" value="Topo_IA_cen_sub3"/>
</dbReference>
<feature type="domain" description="Topo IA-type catalytic" evidence="11">
    <location>
        <begin position="158"/>
        <end position="588"/>
    </location>
</feature>
<dbReference type="SMART" id="SM00437">
    <property type="entry name" value="TOP1Ac"/>
    <property type="match status" value="1"/>
</dbReference>
<keyword evidence="13" id="KW-1185">Reference proteome</keyword>
<dbReference type="Proteomes" id="UP001464555">
    <property type="component" value="Unassembled WGS sequence"/>
</dbReference>
<evidence type="ECO:0000256" key="5">
    <source>
        <dbReference type="ARBA" id="ARBA00023125"/>
    </source>
</evidence>
<dbReference type="Gene3D" id="1.10.290.10">
    <property type="entry name" value="Topoisomerase I, domain 4"/>
    <property type="match status" value="1"/>
</dbReference>
<evidence type="ECO:0000256" key="1">
    <source>
        <dbReference type="ARBA" id="ARBA00000213"/>
    </source>
</evidence>
<accession>A0ABU9HVP9</accession>
<evidence type="ECO:0000256" key="4">
    <source>
        <dbReference type="ARBA" id="ARBA00023029"/>
    </source>
</evidence>
<protein>
    <recommendedName>
        <fullName evidence="3">DNA topoisomerase</fullName>
        <ecNumber evidence="3">5.6.2.1</ecNumber>
    </recommendedName>
    <alternativeName>
        <fullName evidence="10">Omega-protein</fullName>
    </alternativeName>
    <alternativeName>
        <fullName evidence="9">Relaxing enzyme</fullName>
    </alternativeName>
    <alternativeName>
        <fullName evidence="7">Swivelase</fullName>
    </alternativeName>
    <alternativeName>
        <fullName evidence="8">Untwisting enzyme</fullName>
    </alternativeName>
</protein>
<keyword evidence="5" id="KW-0238">DNA-binding</keyword>
<dbReference type="Gene3D" id="2.70.20.10">
    <property type="entry name" value="Topoisomerase I, domain 3"/>
    <property type="match status" value="1"/>
</dbReference>
<proteinExistence type="inferred from homology"/>
<dbReference type="Gene3D" id="3.40.50.140">
    <property type="match status" value="1"/>
</dbReference>
<evidence type="ECO:0000313" key="12">
    <source>
        <dbReference type="EMBL" id="MEL1243864.1"/>
    </source>
</evidence>
<dbReference type="PROSITE" id="PS52039">
    <property type="entry name" value="TOPO_IA_2"/>
    <property type="match status" value="1"/>
</dbReference>
<dbReference type="RefSeq" id="WP_341696182.1">
    <property type="nucleotide sequence ID" value="NZ_JBBYHR010000003.1"/>
</dbReference>
<dbReference type="SUPFAM" id="SSF56712">
    <property type="entry name" value="Prokaryotic type I DNA topoisomerase"/>
    <property type="match status" value="1"/>
</dbReference>
<dbReference type="InterPro" id="IPR013497">
    <property type="entry name" value="Topo_IA_cen"/>
</dbReference>
<evidence type="ECO:0000256" key="7">
    <source>
        <dbReference type="ARBA" id="ARBA00030003"/>
    </source>
</evidence>
<keyword evidence="6 12" id="KW-0413">Isomerase</keyword>
<evidence type="ECO:0000256" key="9">
    <source>
        <dbReference type="ARBA" id="ARBA00032235"/>
    </source>
</evidence>
<dbReference type="Pfam" id="PF01131">
    <property type="entry name" value="Topoisom_bac"/>
    <property type="match status" value="1"/>
</dbReference>
<dbReference type="InterPro" id="IPR025589">
    <property type="entry name" value="Toprim_C_rpt"/>
</dbReference>
<dbReference type="InterPro" id="IPR003601">
    <property type="entry name" value="Topo_IA_2"/>
</dbReference>
<dbReference type="PANTHER" id="PTHR11390">
    <property type="entry name" value="PROKARYOTIC DNA TOPOISOMERASE"/>
    <property type="match status" value="1"/>
</dbReference>
<dbReference type="SMART" id="SM00493">
    <property type="entry name" value="TOPRIM"/>
    <property type="match status" value="1"/>
</dbReference>
<evidence type="ECO:0000256" key="2">
    <source>
        <dbReference type="ARBA" id="ARBA00009446"/>
    </source>
</evidence>
<sequence length="687" mass="76719">MITVLAEKPSVARELAALLNATEKKEGFFQGNGYYVTWALGHLVTLGLPEDYGLSGFQKDNLPIIPAPFILTPRKGSGNERLLPDKRMVKQLVTIGELFRKSESLIAATDAGREGELIFRYIYEYLNCRKPFKRLWVSSLTEKALRHGFANLLPGKDFENLYLAARARSRADWLVGINASQALSIAAGTGIYSLGRVQTPTLSLICKRFLEHRDHKPTKYWQIHLAHTKSFIEFRSDGALHFDTQQQAEESLKSIQRQGHATVSKILSETVHEPAPLLFDLTALQKEANRKYGLTASETLNIAQGLYEKQFITYPRTGSNYVTQDLWAEIPGLIRGLQHDQELGKHISKIKFGRLNKHIVNEGKVTDHHGLLITEKLPSALSVKEAIIYKMIALRLLESVSEACTKAISRITLQVLHYDFGLTAAEVLEPGWRSIQIAFDESAIEERNIPELKEGDQVSIIASAIKQKQTAGPQLYTEASLLSTMEHIISKTSTIASITDLKTVELGTPATRAAIIEGLLDRQYIERKGKALIPTSKGLTVYDIVANMRISSATMTADWEIALAGIEQAKFSSEKFQSEIEAYTKIITDELLKAPVKKEAIPELLCPKCRQHYLSITEKVTKCPNSNCGWLQFRNVCGVALSVEEIENLVQKRTTNLLKGMVSKSGKKFNARLILGDVQQVVFAFEK</sequence>
<evidence type="ECO:0000256" key="10">
    <source>
        <dbReference type="ARBA" id="ARBA00032877"/>
    </source>
</evidence>
<dbReference type="InterPro" id="IPR013824">
    <property type="entry name" value="Topo_IA_cen_sub1"/>
</dbReference>
<comment type="similarity">
    <text evidence="2">Belongs to the type IA topoisomerase family.</text>
</comment>
<evidence type="ECO:0000256" key="6">
    <source>
        <dbReference type="ARBA" id="ARBA00023235"/>
    </source>
</evidence>
<dbReference type="InterPro" id="IPR000380">
    <property type="entry name" value="Topo_IA"/>
</dbReference>
<dbReference type="InterPro" id="IPR006171">
    <property type="entry name" value="TOPRIM_dom"/>
</dbReference>
<keyword evidence="4" id="KW-0799">Topoisomerase</keyword>